<organism evidence="1 2">
    <name type="scientific">Methylocaldum marinum</name>
    <dbReference type="NCBI Taxonomy" id="1432792"/>
    <lineage>
        <taxon>Bacteria</taxon>
        <taxon>Pseudomonadati</taxon>
        <taxon>Pseudomonadota</taxon>
        <taxon>Gammaproteobacteria</taxon>
        <taxon>Methylococcales</taxon>
        <taxon>Methylococcaceae</taxon>
        <taxon>Methylocaldum</taxon>
    </lineage>
</organism>
<proteinExistence type="predicted"/>
<evidence type="ECO:0000313" key="1">
    <source>
        <dbReference type="EMBL" id="BBA32019.1"/>
    </source>
</evidence>
<reference evidence="1 2" key="1">
    <citation type="submission" date="2016-12" db="EMBL/GenBank/DDBJ databases">
        <title>Genome sequencing of Methylocaldum marinum.</title>
        <authorList>
            <person name="Takeuchi M."/>
            <person name="Kamagata Y."/>
            <person name="Hiraoka S."/>
            <person name="Oshima K."/>
            <person name="Hattori M."/>
            <person name="Iwasaki W."/>
        </authorList>
    </citation>
    <scope>NUCLEOTIDE SEQUENCE [LARGE SCALE GENOMIC DNA]</scope>
    <source>
        <strain evidence="1 2">S8</strain>
    </source>
</reference>
<dbReference type="KEGG" id="mmai:sS8_0049"/>
<dbReference type="Proteomes" id="UP000266313">
    <property type="component" value="Chromosome"/>
</dbReference>
<dbReference type="AlphaFoldDB" id="A0A286T762"/>
<dbReference type="EMBL" id="AP017928">
    <property type="protein sequence ID" value="BBA32019.1"/>
    <property type="molecule type" value="Genomic_DNA"/>
</dbReference>
<dbReference type="RefSeq" id="WP_119627883.1">
    <property type="nucleotide sequence ID" value="NZ_AP017928.1"/>
</dbReference>
<accession>A0A286T762</accession>
<name>A0A286T762_9GAMM</name>
<evidence type="ECO:0000313" key="2">
    <source>
        <dbReference type="Proteomes" id="UP000266313"/>
    </source>
</evidence>
<protein>
    <submittedName>
        <fullName evidence="1">Uncharacterized protein</fullName>
    </submittedName>
</protein>
<dbReference type="InterPro" id="IPR036388">
    <property type="entry name" value="WH-like_DNA-bd_sf"/>
</dbReference>
<dbReference type="OrthoDB" id="9814826at2"/>
<dbReference type="Gene3D" id="1.10.10.10">
    <property type="entry name" value="Winged helix-like DNA-binding domain superfamily/Winged helix DNA-binding domain"/>
    <property type="match status" value="1"/>
</dbReference>
<sequence length="60" mass="6964">MFSLDRYRSSHPGIVRREGREYYRITDQGRHALEEVKPRLRDLVEEVLGHVGREGTDAPG</sequence>
<gene>
    <name evidence="1" type="ORF">sS8_0049</name>
</gene>
<keyword evidence="2" id="KW-1185">Reference proteome</keyword>